<dbReference type="GO" id="GO:0097193">
    <property type="term" value="P:intrinsic apoptotic signaling pathway"/>
    <property type="evidence" value="ECO:0007669"/>
    <property type="project" value="InterPro"/>
</dbReference>
<evidence type="ECO:0000256" key="4">
    <source>
        <dbReference type="ARBA" id="ARBA00022946"/>
    </source>
</evidence>
<evidence type="ECO:0000313" key="8">
    <source>
        <dbReference type="Proteomes" id="UP000076761"/>
    </source>
</evidence>
<reference evidence="7 8" key="1">
    <citation type="journal article" date="2016" name="Mol. Biol. Evol.">
        <title>Comparative Genomics of Early-Diverging Mushroom-Forming Fungi Provides Insights into the Origins of Lignocellulose Decay Capabilities.</title>
        <authorList>
            <person name="Nagy L.G."/>
            <person name="Riley R."/>
            <person name="Tritt A."/>
            <person name="Adam C."/>
            <person name="Daum C."/>
            <person name="Floudas D."/>
            <person name="Sun H."/>
            <person name="Yadav J.S."/>
            <person name="Pangilinan J."/>
            <person name="Larsson K.H."/>
            <person name="Matsuura K."/>
            <person name="Barry K."/>
            <person name="Labutti K."/>
            <person name="Kuo R."/>
            <person name="Ohm R.A."/>
            <person name="Bhattacharya S.S."/>
            <person name="Shirouzu T."/>
            <person name="Yoshinaga Y."/>
            <person name="Martin F.M."/>
            <person name="Grigoriev I.V."/>
            <person name="Hibbett D.S."/>
        </authorList>
    </citation>
    <scope>NUCLEOTIDE SEQUENCE [LARGE SCALE GENOMIC DNA]</scope>
    <source>
        <strain evidence="7 8">HHB14362 ss-1</strain>
    </source>
</reference>
<dbReference type="Proteomes" id="UP000076761">
    <property type="component" value="Unassembled WGS sequence"/>
</dbReference>
<gene>
    <name evidence="7" type="ORF">NEOLEDRAFT_1155868</name>
</gene>
<dbReference type="Pfam" id="PF10231">
    <property type="entry name" value="COA8"/>
    <property type="match status" value="1"/>
</dbReference>
<comment type="similarity">
    <text evidence="2">Belongs to the COA8 family.</text>
</comment>
<dbReference type="AlphaFoldDB" id="A0A165TA71"/>
<comment type="subcellular location">
    <subcellularLocation>
        <location evidence="1">Mitochondrion inner membrane</location>
        <topology evidence="1">Peripheral membrane protein</topology>
        <orientation evidence="1">Matrix side</orientation>
    </subcellularLocation>
</comment>
<evidence type="ECO:0000256" key="6">
    <source>
        <dbReference type="ARBA" id="ARBA00023136"/>
    </source>
</evidence>
<dbReference type="PANTHER" id="PTHR31107:SF2">
    <property type="entry name" value="CYTOCHROME C OXIDASE ASSEMBLY FACTOR 8"/>
    <property type="match status" value="1"/>
</dbReference>
<dbReference type="PANTHER" id="PTHR31107">
    <property type="entry name" value="APOPTOGENIC PROTEIN 1, MITOCHONDRIAL"/>
    <property type="match status" value="1"/>
</dbReference>
<keyword evidence="4" id="KW-0809">Transit peptide</keyword>
<dbReference type="InterPro" id="IPR018796">
    <property type="entry name" value="COA8"/>
</dbReference>
<keyword evidence="6" id="KW-0472">Membrane</keyword>
<evidence type="ECO:0000256" key="1">
    <source>
        <dbReference type="ARBA" id="ARBA00004443"/>
    </source>
</evidence>
<name>A0A165TA71_9AGAM</name>
<keyword evidence="3" id="KW-0999">Mitochondrion inner membrane</keyword>
<protein>
    <submittedName>
        <fullName evidence="7">Uncharacterized protein</fullName>
    </submittedName>
</protein>
<keyword evidence="5" id="KW-0496">Mitochondrion</keyword>
<dbReference type="GO" id="GO:0005743">
    <property type="term" value="C:mitochondrial inner membrane"/>
    <property type="evidence" value="ECO:0007669"/>
    <property type="project" value="UniProtKB-SubCell"/>
</dbReference>
<evidence type="ECO:0000256" key="3">
    <source>
        <dbReference type="ARBA" id="ARBA00022792"/>
    </source>
</evidence>
<dbReference type="InParanoid" id="A0A165TA71"/>
<organism evidence="7 8">
    <name type="scientific">Neolentinus lepideus HHB14362 ss-1</name>
    <dbReference type="NCBI Taxonomy" id="1314782"/>
    <lineage>
        <taxon>Eukaryota</taxon>
        <taxon>Fungi</taxon>
        <taxon>Dikarya</taxon>
        <taxon>Basidiomycota</taxon>
        <taxon>Agaricomycotina</taxon>
        <taxon>Agaricomycetes</taxon>
        <taxon>Gloeophyllales</taxon>
        <taxon>Gloeophyllaceae</taxon>
        <taxon>Neolentinus</taxon>
    </lineage>
</organism>
<proteinExistence type="inferred from homology"/>
<keyword evidence="8" id="KW-1185">Reference proteome</keyword>
<sequence>MQPLVRRLSRSACYRRRLLHTTAPSKDLVGPPDPVSNLRPVYYDDPLPVRWHPYSLEEFSDPEVENAGPSVQDLELQYKLLRQQLDAFNHAFWTDSNLRFESAKSMILQSLPSSSTPQDRDIALAHFYQQWLNQESARQQQYTAEFRRRSWDGLVLAARVEYAKLKARLSGARNP</sequence>
<dbReference type="OrthoDB" id="6246201at2759"/>
<evidence type="ECO:0000256" key="2">
    <source>
        <dbReference type="ARBA" id="ARBA00005453"/>
    </source>
</evidence>
<evidence type="ECO:0000313" key="7">
    <source>
        <dbReference type="EMBL" id="KZT26373.1"/>
    </source>
</evidence>
<evidence type="ECO:0000256" key="5">
    <source>
        <dbReference type="ARBA" id="ARBA00023128"/>
    </source>
</evidence>
<dbReference type="EMBL" id="KV425567">
    <property type="protein sequence ID" value="KZT26373.1"/>
    <property type="molecule type" value="Genomic_DNA"/>
</dbReference>
<accession>A0A165TA71</accession>